<feature type="region of interest" description="Disordered" evidence="1">
    <location>
        <begin position="427"/>
        <end position="472"/>
    </location>
</feature>
<evidence type="ECO:0000313" key="2">
    <source>
        <dbReference type="EMBL" id="KAF2495460.1"/>
    </source>
</evidence>
<gene>
    <name evidence="2" type="ORF">BU16DRAFT_539415</name>
</gene>
<dbReference type="OrthoDB" id="10542808at2759"/>
<feature type="region of interest" description="Disordered" evidence="1">
    <location>
        <begin position="301"/>
        <end position="332"/>
    </location>
</feature>
<feature type="compositionally biased region" description="Basic and acidic residues" evidence="1">
    <location>
        <begin position="427"/>
        <end position="448"/>
    </location>
</feature>
<dbReference type="EMBL" id="MU004189">
    <property type="protein sequence ID" value="KAF2495460.1"/>
    <property type="molecule type" value="Genomic_DNA"/>
</dbReference>
<name>A0A6A6QU29_9PEZI</name>
<keyword evidence="3" id="KW-1185">Reference proteome</keyword>
<dbReference type="Proteomes" id="UP000799750">
    <property type="component" value="Unassembled WGS sequence"/>
</dbReference>
<reference evidence="2" key="1">
    <citation type="journal article" date="2020" name="Stud. Mycol.">
        <title>101 Dothideomycetes genomes: a test case for predicting lifestyles and emergence of pathogens.</title>
        <authorList>
            <person name="Haridas S."/>
            <person name="Albert R."/>
            <person name="Binder M."/>
            <person name="Bloem J."/>
            <person name="Labutti K."/>
            <person name="Salamov A."/>
            <person name="Andreopoulos B."/>
            <person name="Baker S."/>
            <person name="Barry K."/>
            <person name="Bills G."/>
            <person name="Bluhm B."/>
            <person name="Cannon C."/>
            <person name="Castanera R."/>
            <person name="Culley D."/>
            <person name="Daum C."/>
            <person name="Ezra D."/>
            <person name="Gonzalez J."/>
            <person name="Henrissat B."/>
            <person name="Kuo A."/>
            <person name="Liang C."/>
            <person name="Lipzen A."/>
            <person name="Lutzoni F."/>
            <person name="Magnuson J."/>
            <person name="Mondo S."/>
            <person name="Nolan M."/>
            <person name="Ohm R."/>
            <person name="Pangilinan J."/>
            <person name="Park H.-J."/>
            <person name="Ramirez L."/>
            <person name="Alfaro M."/>
            <person name="Sun H."/>
            <person name="Tritt A."/>
            <person name="Yoshinaga Y."/>
            <person name="Zwiers L.-H."/>
            <person name="Turgeon B."/>
            <person name="Goodwin S."/>
            <person name="Spatafora J."/>
            <person name="Crous P."/>
            <person name="Grigoriev I."/>
        </authorList>
    </citation>
    <scope>NUCLEOTIDE SEQUENCE</scope>
    <source>
        <strain evidence="2">CBS 269.34</strain>
    </source>
</reference>
<sequence length="580" mass="66751">MYLVLYTSIKLYIPRTSIRLYTVYPRTVICKKTLTPAHAETNNNTPLEADVETAEPIQTTNAGYLDIAQTEVPRLFNSNADIIAYQRAESKRTAYATRIEHNGYKLNWALYNCRAALALVTSILDLIRNHHLHKDLLLREVFYGLDSESVKGQTMTPEQRVEGRTITPEQRVAFDALVQRFTALSELMPLSEYIEVLLHYGSEIWPVVHNLGRGGKYNIYYQRCLNAHNYLVGSKHPDHFVSWIFKKMRIFPRLEVELCSMIAVLEDFIPDVEALWGFDVTEADQDTRVGWVKEGWSSADSSLLRPRNRPPAPTPPPSEEWRPESPIGGWDGSRHEEIEAHRKMLRELDDYPDSDDESQYGDYDEDPEATLWTAQCEARQEINEVLQVGRGTKLFTTVMQASWVRQNIAKLRTFLNEWHHEHPELPKDLRSVLEPPKDRLSSVEDPEAHSSCSEAPLPDRVAKSPTPRTTALSELPQNRYGKSVWEQLSSIHNWASLFWPVLYDSRGDLYAQRCRNAHEYLAGGKHPTNFVEKLREQLEKHPMMEAELVNVIEVLEDFVPDIQAQWMADGWLLVEAGDWS</sequence>
<organism evidence="2 3">
    <name type="scientific">Lophium mytilinum</name>
    <dbReference type="NCBI Taxonomy" id="390894"/>
    <lineage>
        <taxon>Eukaryota</taxon>
        <taxon>Fungi</taxon>
        <taxon>Dikarya</taxon>
        <taxon>Ascomycota</taxon>
        <taxon>Pezizomycotina</taxon>
        <taxon>Dothideomycetes</taxon>
        <taxon>Pleosporomycetidae</taxon>
        <taxon>Mytilinidiales</taxon>
        <taxon>Mytilinidiaceae</taxon>
        <taxon>Lophium</taxon>
    </lineage>
</organism>
<proteinExistence type="predicted"/>
<accession>A0A6A6QU29</accession>
<evidence type="ECO:0000313" key="3">
    <source>
        <dbReference type="Proteomes" id="UP000799750"/>
    </source>
</evidence>
<protein>
    <submittedName>
        <fullName evidence="2">Uncharacterized protein</fullName>
    </submittedName>
</protein>
<dbReference type="AlphaFoldDB" id="A0A6A6QU29"/>
<evidence type="ECO:0000256" key="1">
    <source>
        <dbReference type="SAM" id="MobiDB-lite"/>
    </source>
</evidence>
<feature type="compositionally biased region" description="Pro residues" evidence="1">
    <location>
        <begin position="309"/>
        <end position="318"/>
    </location>
</feature>